<dbReference type="GeneID" id="23463169"/>
<feature type="transmembrane region" description="Helical" evidence="2">
    <location>
        <begin position="95"/>
        <end position="115"/>
    </location>
</feature>
<protein>
    <submittedName>
        <fullName evidence="3">Uncharacterized protein</fullName>
    </submittedName>
</protein>
<feature type="transmembrane region" description="Helical" evidence="2">
    <location>
        <begin position="64"/>
        <end position="83"/>
    </location>
</feature>
<dbReference type="EMBL" id="KP136319">
    <property type="protein sequence ID" value="AJF98252.1"/>
    <property type="molecule type" value="Genomic_DNA"/>
</dbReference>
<evidence type="ECO:0000256" key="1">
    <source>
        <dbReference type="SAM" id="MobiDB-lite"/>
    </source>
</evidence>
<dbReference type="RefSeq" id="YP_009120487.1">
    <property type="nucleotide sequence ID" value="NC_026440.1"/>
</dbReference>
<evidence type="ECO:0000256" key="2">
    <source>
        <dbReference type="SAM" id="Phobius"/>
    </source>
</evidence>
<keyword evidence="2" id="KW-0812">Transmembrane</keyword>
<keyword evidence="2" id="KW-1133">Transmembrane helix</keyword>
<accession>A0A0B5JEP5</accession>
<feature type="compositionally biased region" description="Low complexity" evidence="1">
    <location>
        <begin position="178"/>
        <end position="188"/>
    </location>
</feature>
<reference evidence="3 4" key="1">
    <citation type="journal article" date="2015" name="Parasitol. Res.">
        <title>Viruses in close associations with free-living amoebae.</title>
        <authorList>
            <person name="Scheid P."/>
        </authorList>
    </citation>
    <scope>NUCLEOTIDE SEQUENCE [LARGE SCALE GENOMIC DNA]</scope>
    <source>
        <strain evidence="3">KlaHel</strain>
    </source>
</reference>
<feature type="compositionally biased region" description="Basic residues" evidence="1">
    <location>
        <begin position="123"/>
        <end position="140"/>
    </location>
</feature>
<organism evidence="3 4">
    <name type="scientific">Pandoravirus inopinatum</name>
    <dbReference type="NCBI Taxonomy" id="1605721"/>
    <lineage>
        <taxon>Viruses</taxon>
        <taxon>Pandoravirus</taxon>
    </lineage>
</organism>
<sequence>MPPPPARTPLAREEAREADPRAHSLIAMHVAVAPRTPSTVVFFGVDASRASTCIALPVRTLPTVFFLSLFFSCFMVFQCMTWTRERARLLFDPEICLFRAPVGVVLFLSGFPSLGARFEPRGKTRGKKRQNAHTTNRRRSGSGPGGTLMAALSSTSTARSASRRCCRQPNRPSTETRSAPTSSSTMATPPTPNWPIRLLCSCSDDTASLCPSAPGFVCAKNNIRKTKSTGRVSTDALLCRTMYPQLWSDEKE</sequence>
<keyword evidence="2" id="KW-0472">Membrane</keyword>
<name>A0A0B5JEP5_9VIRU</name>
<proteinExistence type="predicted"/>
<evidence type="ECO:0000313" key="3">
    <source>
        <dbReference type="EMBL" id="AJF98252.1"/>
    </source>
</evidence>
<dbReference type="KEGG" id="vg:23463169"/>
<dbReference type="Proteomes" id="UP000202511">
    <property type="component" value="Segment"/>
</dbReference>
<feature type="region of interest" description="Disordered" evidence="1">
    <location>
        <begin position="118"/>
        <end position="190"/>
    </location>
</feature>
<evidence type="ECO:0000313" key="4">
    <source>
        <dbReference type="Proteomes" id="UP000202511"/>
    </source>
</evidence>